<dbReference type="EC" id="3.1.3.-" evidence="3"/>
<name>A0A1A9GN84_9ACTN</name>
<evidence type="ECO:0000313" key="4">
    <source>
        <dbReference type="Proteomes" id="UP000077868"/>
    </source>
</evidence>
<dbReference type="STRING" id="1300347.I601_3381"/>
<keyword evidence="1 3" id="KW-0378">Hydrolase</keyword>
<sequence length="214" mass="22491">MTGLTLQGARGWATWLETPSAARLAPVTSSDPLSQPDDDRASASGEGARTLVLMRHARAEDAAASDSLRQLSSSGRRDAAAAGRWLAARGLRPDHALVSSAVRTHQTWEQVCVGAGWSLEPQLDRGMYEAGTEAALDLVRLVRSEVSTLVVVGHNPTVGTLAQLLDDGEGDQEASMGLLSGYPTAAITVYAVATAWADLGEQTATLRAHHVARA</sequence>
<dbReference type="PANTHER" id="PTHR20935">
    <property type="entry name" value="PHOSPHOGLYCERATE MUTASE-RELATED"/>
    <property type="match status" value="1"/>
</dbReference>
<dbReference type="SUPFAM" id="SSF53254">
    <property type="entry name" value="Phosphoglycerate mutase-like"/>
    <property type="match status" value="1"/>
</dbReference>
<dbReference type="EMBL" id="CP015079">
    <property type="protein sequence ID" value="ANH39787.1"/>
    <property type="molecule type" value="Genomic_DNA"/>
</dbReference>
<dbReference type="Proteomes" id="UP000077868">
    <property type="component" value="Chromosome"/>
</dbReference>
<gene>
    <name evidence="3" type="primary">sixA</name>
    <name evidence="3" type="ORF">I601_3381</name>
</gene>
<feature type="region of interest" description="Disordered" evidence="2">
    <location>
        <begin position="25"/>
        <end position="44"/>
    </location>
</feature>
<evidence type="ECO:0000313" key="3">
    <source>
        <dbReference type="EMBL" id="ANH39787.1"/>
    </source>
</evidence>
<dbReference type="PATRIC" id="fig|1300347.3.peg.3389"/>
<protein>
    <submittedName>
        <fullName evidence="3">Phosphohistidine phosphatase SixA</fullName>
        <ecNumber evidence="3">3.1.3.-</ecNumber>
    </submittedName>
</protein>
<dbReference type="Pfam" id="PF00300">
    <property type="entry name" value="His_Phos_1"/>
    <property type="match status" value="1"/>
</dbReference>
<dbReference type="GO" id="GO:0016787">
    <property type="term" value="F:hydrolase activity"/>
    <property type="evidence" value="ECO:0007669"/>
    <property type="project" value="UniProtKB-KW"/>
</dbReference>
<dbReference type="InterPro" id="IPR029033">
    <property type="entry name" value="His_PPase_superfam"/>
</dbReference>
<proteinExistence type="predicted"/>
<dbReference type="KEGG" id="ndk:I601_3381"/>
<organism evidence="3 4">
    <name type="scientific">Nocardioides dokdonensis FR1436</name>
    <dbReference type="NCBI Taxonomy" id="1300347"/>
    <lineage>
        <taxon>Bacteria</taxon>
        <taxon>Bacillati</taxon>
        <taxon>Actinomycetota</taxon>
        <taxon>Actinomycetes</taxon>
        <taxon>Propionibacteriales</taxon>
        <taxon>Nocardioidaceae</taxon>
        <taxon>Nocardioides</taxon>
    </lineage>
</organism>
<dbReference type="PANTHER" id="PTHR20935:SF1">
    <property type="entry name" value="SLL1549 PROTEIN"/>
    <property type="match status" value="1"/>
</dbReference>
<keyword evidence="4" id="KW-1185">Reference proteome</keyword>
<dbReference type="InterPro" id="IPR051021">
    <property type="entry name" value="Mito_Ser/Thr_phosphatase"/>
</dbReference>
<dbReference type="SMART" id="SM00855">
    <property type="entry name" value="PGAM"/>
    <property type="match status" value="1"/>
</dbReference>
<accession>A0A1A9GN84</accession>
<dbReference type="InterPro" id="IPR013078">
    <property type="entry name" value="His_Pase_superF_clade-1"/>
</dbReference>
<evidence type="ECO:0000256" key="2">
    <source>
        <dbReference type="SAM" id="MobiDB-lite"/>
    </source>
</evidence>
<evidence type="ECO:0000256" key="1">
    <source>
        <dbReference type="ARBA" id="ARBA00022801"/>
    </source>
</evidence>
<dbReference type="Gene3D" id="3.40.50.1240">
    <property type="entry name" value="Phosphoglycerate mutase-like"/>
    <property type="match status" value="1"/>
</dbReference>
<reference evidence="3 4" key="1">
    <citation type="submission" date="2016-03" db="EMBL/GenBank/DDBJ databases">
        <title>Complete genome sequence of a soil Actinobacterium, Nocardioides dokdonensis FR1436.</title>
        <authorList>
            <person name="Kwon S.-K."/>
            <person name="Kim K."/>
            <person name="Kim J.F."/>
        </authorList>
    </citation>
    <scope>NUCLEOTIDE SEQUENCE [LARGE SCALE GENOMIC DNA]</scope>
    <source>
        <strain evidence="3 4">FR1436</strain>
    </source>
</reference>
<dbReference type="AlphaFoldDB" id="A0A1A9GN84"/>